<dbReference type="PANTHER" id="PTHR30328:SF54">
    <property type="entry name" value="HTH-TYPE TRANSCRIPTIONAL REPRESSOR SCO4008"/>
    <property type="match status" value="1"/>
</dbReference>
<dbReference type="PATRIC" id="fig|398512.5.peg.3391"/>
<gene>
    <name evidence="4" type="ORF">Bccel_3231</name>
</gene>
<keyword evidence="5" id="KW-1185">Reference proteome</keyword>
<sequence length="197" mass="23190">MNNPNARERILQTAIKIFAEKSFEGSRIDEIAREAKVPKSLIYYHFKSKDEILEVLTTNFINEYLGIIAAKPGETHQEKAQEIPARMKNVYYEFGLKNADLLRVMLIDSLKKSKDAPILFKVVEAMINKESENTCTQNYNIQERRIAEFFTSFIPMYAYLCFADSWTKYFNIERKEFDKLFMKVYTETHGAYHKNHD</sequence>
<proteinExistence type="predicted"/>
<evidence type="ECO:0000313" key="5">
    <source>
        <dbReference type="Proteomes" id="UP000036923"/>
    </source>
</evidence>
<name>A0A0L6JQJ1_9FIRM</name>
<dbReference type="InterPro" id="IPR009057">
    <property type="entry name" value="Homeodomain-like_sf"/>
</dbReference>
<evidence type="ECO:0000259" key="3">
    <source>
        <dbReference type="PROSITE" id="PS50977"/>
    </source>
</evidence>
<evidence type="ECO:0000256" key="2">
    <source>
        <dbReference type="PROSITE-ProRule" id="PRU00335"/>
    </source>
</evidence>
<dbReference type="SUPFAM" id="SSF46689">
    <property type="entry name" value="Homeodomain-like"/>
    <property type="match status" value="1"/>
</dbReference>
<dbReference type="GO" id="GO:0006355">
    <property type="term" value="P:regulation of DNA-templated transcription"/>
    <property type="evidence" value="ECO:0007669"/>
    <property type="project" value="UniProtKB-ARBA"/>
</dbReference>
<dbReference type="PRINTS" id="PR00455">
    <property type="entry name" value="HTHTETR"/>
</dbReference>
<dbReference type="STRING" id="398512.Bccel_3231"/>
<dbReference type="PROSITE" id="PS50977">
    <property type="entry name" value="HTH_TETR_2"/>
    <property type="match status" value="1"/>
</dbReference>
<dbReference type="RefSeq" id="WP_036938994.1">
    <property type="nucleotide sequence ID" value="NZ_JQKC01000008.1"/>
</dbReference>
<dbReference type="InterPro" id="IPR050109">
    <property type="entry name" value="HTH-type_TetR-like_transc_reg"/>
</dbReference>
<dbReference type="InterPro" id="IPR001647">
    <property type="entry name" value="HTH_TetR"/>
</dbReference>
<feature type="DNA-binding region" description="H-T-H motif" evidence="2">
    <location>
        <begin position="27"/>
        <end position="46"/>
    </location>
</feature>
<dbReference type="EMBL" id="LGTC01000001">
    <property type="protein sequence ID" value="KNY27960.1"/>
    <property type="molecule type" value="Genomic_DNA"/>
</dbReference>
<dbReference type="Proteomes" id="UP000036923">
    <property type="component" value="Unassembled WGS sequence"/>
</dbReference>
<organism evidence="4 5">
    <name type="scientific">Pseudobacteroides cellulosolvens ATCC 35603 = DSM 2933</name>
    <dbReference type="NCBI Taxonomy" id="398512"/>
    <lineage>
        <taxon>Bacteria</taxon>
        <taxon>Bacillati</taxon>
        <taxon>Bacillota</taxon>
        <taxon>Clostridia</taxon>
        <taxon>Eubacteriales</taxon>
        <taxon>Oscillospiraceae</taxon>
        <taxon>Pseudobacteroides</taxon>
    </lineage>
</organism>
<comment type="caution">
    <text evidence="4">The sequence shown here is derived from an EMBL/GenBank/DDBJ whole genome shotgun (WGS) entry which is preliminary data.</text>
</comment>
<dbReference type="eggNOG" id="COG1309">
    <property type="taxonomic scope" value="Bacteria"/>
</dbReference>
<reference evidence="5" key="1">
    <citation type="submission" date="2015-07" db="EMBL/GenBank/DDBJ databases">
        <title>Near-Complete Genome Sequence of the Cellulolytic Bacterium Bacteroides (Pseudobacteroides) cellulosolvens ATCC 35603.</title>
        <authorList>
            <person name="Dassa B."/>
            <person name="Utturkar S.M."/>
            <person name="Klingeman D.M."/>
            <person name="Hurt R.A."/>
            <person name="Keller M."/>
            <person name="Xu J."/>
            <person name="Reddy Y.H.K."/>
            <person name="Borovok I."/>
            <person name="Grinberg I.R."/>
            <person name="Lamed R."/>
            <person name="Zhivin O."/>
            <person name="Bayer E.A."/>
            <person name="Brown S.D."/>
        </authorList>
    </citation>
    <scope>NUCLEOTIDE SEQUENCE [LARGE SCALE GENOMIC DNA]</scope>
    <source>
        <strain evidence="5">DSM 2933</strain>
    </source>
</reference>
<dbReference type="OrthoDB" id="9815924at2"/>
<dbReference type="PANTHER" id="PTHR30328">
    <property type="entry name" value="TRANSCRIPTIONAL REPRESSOR"/>
    <property type="match status" value="1"/>
</dbReference>
<evidence type="ECO:0000256" key="1">
    <source>
        <dbReference type="ARBA" id="ARBA00023125"/>
    </source>
</evidence>
<dbReference type="AlphaFoldDB" id="A0A0L6JQJ1"/>
<dbReference type="Pfam" id="PF00440">
    <property type="entry name" value="TetR_N"/>
    <property type="match status" value="1"/>
</dbReference>
<keyword evidence="1 2" id="KW-0238">DNA-binding</keyword>
<dbReference type="GO" id="GO:0003677">
    <property type="term" value="F:DNA binding"/>
    <property type="evidence" value="ECO:0007669"/>
    <property type="project" value="UniProtKB-UniRule"/>
</dbReference>
<protein>
    <submittedName>
        <fullName evidence="4">Transcriptional regulator, TetR family</fullName>
    </submittedName>
</protein>
<evidence type="ECO:0000313" key="4">
    <source>
        <dbReference type="EMBL" id="KNY27960.1"/>
    </source>
</evidence>
<feature type="domain" description="HTH tetR-type" evidence="3">
    <location>
        <begin position="4"/>
        <end position="64"/>
    </location>
</feature>
<accession>A0A0L6JQJ1</accession>
<dbReference type="Gene3D" id="1.10.357.10">
    <property type="entry name" value="Tetracycline Repressor, domain 2"/>
    <property type="match status" value="1"/>
</dbReference>